<dbReference type="EMBL" id="AOTD01000143">
    <property type="protein sequence ID" value="EMG30604.1"/>
    <property type="molecule type" value="Genomic_DNA"/>
</dbReference>
<accession>M3I1X6</accession>
<evidence type="ECO:0000313" key="1">
    <source>
        <dbReference type="EMBL" id="EMG30604.1"/>
    </source>
</evidence>
<gene>
    <name evidence="1" type="ORF">H740_05700</name>
</gene>
<organism evidence="1 2">
    <name type="scientific">Campylobacter showae CC57C</name>
    <dbReference type="NCBI Taxonomy" id="1073353"/>
    <lineage>
        <taxon>Bacteria</taxon>
        <taxon>Pseudomonadati</taxon>
        <taxon>Campylobacterota</taxon>
        <taxon>Epsilonproteobacteria</taxon>
        <taxon>Campylobacterales</taxon>
        <taxon>Campylobacteraceae</taxon>
        <taxon>Campylobacter</taxon>
    </lineage>
</organism>
<dbReference type="Proteomes" id="UP000011782">
    <property type="component" value="Unassembled WGS sequence"/>
</dbReference>
<protein>
    <submittedName>
        <fullName evidence="1">Uncharacterized protein</fullName>
    </submittedName>
</protein>
<name>M3I1X6_9BACT</name>
<evidence type="ECO:0000313" key="2">
    <source>
        <dbReference type="Proteomes" id="UP000011782"/>
    </source>
</evidence>
<proteinExistence type="predicted"/>
<dbReference type="AlphaFoldDB" id="M3I1X6"/>
<dbReference type="PATRIC" id="fig|1073353.3.peg.1223"/>
<comment type="caution">
    <text evidence="1">The sequence shown here is derived from an EMBL/GenBank/DDBJ whole genome shotgun (WGS) entry which is preliminary data.</text>
</comment>
<reference evidence="1 2" key="1">
    <citation type="submission" date="2013-02" db="EMBL/GenBank/DDBJ databases">
        <title>Co-occurrence of anaerobic bacteria in colorectal carcinomas.</title>
        <authorList>
            <person name="Holt R.A."/>
            <person name="Warren R.L."/>
            <person name="Allen-Vercoe E."/>
            <person name="Pleasance S."/>
            <person name="Freeman D.J."/>
            <person name="Watson P."/>
            <person name="Moore R."/>
            <person name="Cochrane K."/>
        </authorList>
    </citation>
    <scope>NUCLEOTIDE SEQUENCE [LARGE SCALE GENOMIC DNA]</scope>
    <source>
        <strain evidence="1 2">CC57C</strain>
    </source>
</reference>
<sequence length="69" mass="8252">MLFFKLASNRKSLIFEKLYHQKPKNGLRRAVTSRKIDGNKFDVFLRAGGYVLDKFDLRLSRDPYRYKHS</sequence>